<comment type="caution">
    <text evidence="2">The sequence shown here is derived from an EMBL/GenBank/DDBJ whole genome shotgun (WGS) entry which is preliminary data.</text>
</comment>
<dbReference type="AlphaFoldDB" id="A0A4R3P2A6"/>
<keyword evidence="2" id="KW-0449">Lipoprotein</keyword>
<name>A0A4R3P2A6_9HYPH</name>
<dbReference type="Pfam" id="PF04390">
    <property type="entry name" value="LptE"/>
    <property type="match status" value="1"/>
</dbReference>
<keyword evidence="3" id="KW-1185">Reference proteome</keyword>
<dbReference type="GO" id="GO:0019867">
    <property type="term" value="C:outer membrane"/>
    <property type="evidence" value="ECO:0007669"/>
    <property type="project" value="InterPro"/>
</dbReference>
<gene>
    <name evidence="2" type="ORF">EDC90_1002238</name>
</gene>
<dbReference type="PROSITE" id="PS51257">
    <property type="entry name" value="PROKAR_LIPOPROTEIN"/>
    <property type="match status" value="1"/>
</dbReference>
<evidence type="ECO:0000313" key="2">
    <source>
        <dbReference type="EMBL" id="TCT44688.1"/>
    </source>
</evidence>
<dbReference type="EMBL" id="SMAR01000002">
    <property type="protein sequence ID" value="TCT44688.1"/>
    <property type="molecule type" value="Genomic_DNA"/>
</dbReference>
<keyword evidence="1" id="KW-0732">Signal</keyword>
<evidence type="ECO:0000313" key="3">
    <source>
        <dbReference type="Proteomes" id="UP000295097"/>
    </source>
</evidence>
<accession>A0A4R3P2A6</accession>
<feature type="signal peptide" evidence="1">
    <location>
        <begin position="1"/>
        <end position="18"/>
    </location>
</feature>
<dbReference type="Gene3D" id="3.30.160.150">
    <property type="entry name" value="Lipoprotein like domain"/>
    <property type="match status" value="1"/>
</dbReference>
<protein>
    <submittedName>
        <fullName evidence="2">LPS-assembly lipoprotein</fullName>
    </submittedName>
</protein>
<organism evidence="2 3">
    <name type="scientific">Martelella mediterranea</name>
    <dbReference type="NCBI Taxonomy" id="293089"/>
    <lineage>
        <taxon>Bacteria</taxon>
        <taxon>Pseudomonadati</taxon>
        <taxon>Pseudomonadota</taxon>
        <taxon>Alphaproteobacteria</taxon>
        <taxon>Hyphomicrobiales</taxon>
        <taxon>Aurantimonadaceae</taxon>
        <taxon>Martelella</taxon>
    </lineage>
</organism>
<reference evidence="2 3" key="1">
    <citation type="submission" date="2019-03" db="EMBL/GenBank/DDBJ databases">
        <title>Freshwater and sediment microbial communities from various areas in North America, analyzing microbe dynamics in response to fracking.</title>
        <authorList>
            <person name="Lamendella R."/>
        </authorList>
    </citation>
    <scope>NUCLEOTIDE SEQUENCE [LARGE SCALE GENOMIC DNA]</scope>
    <source>
        <strain evidence="2 3">175.2</strain>
    </source>
</reference>
<sequence>MLSDRLLRAAAFSLMALAATVTLSSCQVRPLYGGVEGQALNAKMHQLAFNTPTTTAAQNVLNELIFLTGGGQGESLDPKYDVSITAVASTSEFFQDDTSNTSSSAKTVVRADYSMRRRSDSKLLASGRQRGTAQLDFPRQEFAKMRAIRDAEQRAARQAAEQIYNQLAIALNDEPPEKLPAAPVESAK</sequence>
<dbReference type="GO" id="GO:0043165">
    <property type="term" value="P:Gram-negative-bacterium-type cell outer membrane assembly"/>
    <property type="evidence" value="ECO:0007669"/>
    <property type="project" value="InterPro"/>
</dbReference>
<dbReference type="Proteomes" id="UP000295097">
    <property type="component" value="Unassembled WGS sequence"/>
</dbReference>
<proteinExistence type="predicted"/>
<feature type="chain" id="PRO_5020483147" evidence="1">
    <location>
        <begin position="19"/>
        <end position="188"/>
    </location>
</feature>
<dbReference type="InterPro" id="IPR007485">
    <property type="entry name" value="LPS_assembly_LptE"/>
</dbReference>
<evidence type="ECO:0000256" key="1">
    <source>
        <dbReference type="SAM" id="SignalP"/>
    </source>
</evidence>